<sequence>MKHVFFLSFLLIFFSCEEKKQFEKTELSYEVIEEIQLKLDSITSPLTIRTQLIESDSGTFLYTMHSQQMSMNIYNLQTKKNIKKIKFSHDGINRIGLLQGFDVYNKDTLLVATYPPHLVIFDHAGNKINELIVSGEDQYIQTIESTNALPFFIFKNKIYGAYPFITRYWETPIKEVSNFRHVYEIDFKNMSIQWKNLSLPSRFWDKGKISPEFSWTSKGDSIITVFKENAQIQVFSINQNQLLNILDLKTPEKIDFIKFQQRPTGNEGAIKQLGKGAFRSIHYDKYRRVYYVFYDLPVDPEQFTIPISKLHSTRPDHKIFLLDENFEYIGEHTFKEFSSDPYDAFVGKKGLYLPTNREYSDSFDEDYLKFKVIQFKKPKE</sequence>
<organism evidence="1 2">
    <name type="scientific">Belliella baltica (strain DSM 15883 / CIP 108006 / LMG 21964 / BA134)</name>
    <dbReference type="NCBI Taxonomy" id="866536"/>
    <lineage>
        <taxon>Bacteria</taxon>
        <taxon>Pseudomonadati</taxon>
        <taxon>Bacteroidota</taxon>
        <taxon>Cytophagia</taxon>
        <taxon>Cytophagales</taxon>
        <taxon>Cyclobacteriaceae</taxon>
        <taxon>Belliella</taxon>
    </lineage>
</organism>
<dbReference type="AlphaFoldDB" id="I3Z4A0"/>
<gene>
    <name evidence="1" type="ordered locus">Belba_1451</name>
</gene>
<dbReference type="KEGG" id="bbd:Belba_1451"/>
<keyword evidence="2" id="KW-1185">Reference proteome</keyword>
<dbReference type="RefSeq" id="WP_014772062.1">
    <property type="nucleotide sequence ID" value="NC_018010.1"/>
</dbReference>
<dbReference type="SUPFAM" id="SSF50969">
    <property type="entry name" value="YVTN repeat-like/Quinoprotein amine dehydrogenase"/>
    <property type="match status" value="1"/>
</dbReference>
<dbReference type="STRING" id="866536.Belba_1451"/>
<protein>
    <recommendedName>
        <fullName evidence="3">DUF4221 domain-containing protein</fullName>
    </recommendedName>
</protein>
<proteinExistence type="predicted"/>
<dbReference type="InterPro" id="IPR025316">
    <property type="entry name" value="DUF4221"/>
</dbReference>
<evidence type="ECO:0008006" key="3">
    <source>
        <dbReference type="Google" id="ProtNLM"/>
    </source>
</evidence>
<reference evidence="2" key="1">
    <citation type="submission" date="2012-06" db="EMBL/GenBank/DDBJ databases">
        <title>The complete genome of Belliella baltica DSM 15883.</title>
        <authorList>
            <person name="Lucas S."/>
            <person name="Copeland A."/>
            <person name="Lapidus A."/>
            <person name="Goodwin L."/>
            <person name="Pitluck S."/>
            <person name="Peters L."/>
            <person name="Mikhailova N."/>
            <person name="Davenport K."/>
            <person name="Kyrpides N."/>
            <person name="Mavromatis K."/>
            <person name="Pagani I."/>
            <person name="Ivanova N."/>
            <person name="Ovchinnikova G."/>
            <person name="Zeytun A."/>
            <person name="Detter J.C."/>
            <person name="Han C."/>
            <person name="Land M."/>
            <person name="Hauser L."/>
            <person name="Markowitz V."/>
            <person name="Cheng J.-F."/>
            <person name="Hugenholtz P."/>
            <person name="Woyke T."/>
            <person name="Wu D."/>
            <person name="Tindall B."/>
            <person name="Pomrenke H."/>
            <person name="Brambilla E."/>
            <person name="Klenk H.-P."/>
            <person name="Eisen J.A."/>
        </authorList>
    </citation>
    <scope>NUCLEOTIDE SEQUENCE [LARGE SCALE GENOMIC DNA]</scope>
    <source>
        <strain evidence="2">DSM 15883 / CIP 108006 / LMG 21964 / BA134</strain>
    </source>
</reference>
<dbReference type="Proteomes" id="UP000006050">
    <property type="component" value="Chromosome"/>
</dbReference>
<dbReference type="EMBL" id="CP003281">
    <property type="protein sequence ID" value="AFL84068.1"/>
    <property type="molecule type" value="Genomic_DNA"/>
</dbReference>
<evidence type="ECO:0000313" key="1">
    <source>
        <dbReference type="EMBL" id="AFL84068.1"/>
    </source>
</evidence>
<dbReference type="OrthoDB" id="836114at2"/>
<dbReference type="Pfam" id="PF13970">
    <property type="entry name" value="DUF4221"/>
    <property type="match status" value="1"/>
</dbReference>
<dbReference type="PROSITE" id="PS51257">
    <property type="entry name" value="PROKAR_LIPOPROTEIN"/>
    <property type="match status" value="1"/>
</dbReference>
<dbReference type="HOGENOM" id="CLU_059185_0_0_10"/>
<evidence type="ECO:0000313" key="2">
    <source>
        <dbReference type="Proteomes" id="UP000006050"/>
    </source>
</evidence>
<name>I3Z4A0_BELBD</name>
<dbReference type="eggNOG" id="COG3391">
    <property type="taxonomic scope" value="Bacteria"/>
</dbReference>
<dbReference type="InterPro" id="IPR011044">
    <property type="entry name" value="Quino_amine_DH_bsu"/>
</dbReference>
<accession>I3Z4A0</accession>